<feature type="region of interest" description="Disordered" evidence="1">
    <location>
        <begin position="25"/>
        <end position="79"/>
    </location>
</feature>
<protein>
    <recommendedName>
        <fullName evidence="4">Lipoprotein</fullName>
    </recommendedName>
</protein>
<proteinExistence type="predicted"/>
<keyword evidence="2" id="KW-0732">Signal</keyword>
<organism evidence="3">
    <name type="scientific">Oscillatoriales cyanobacterium SpSt-418</name>
    <dbReference type="NCBI Taxonomy" id="2282169"/>
    <lineage>
        <taxon>Bacteria</taxon>
        <taxon>Bacillati</taxon>
        <taxon>Cyanobacteriota</taxon>
        <taxon>Cyanophyceae</taxon>
        <taxon>Oscillatoriophycideae</taxon>
        <taxon>Oscillatoriales</taxon>
    </lineage>
</organism>
<sequence>MKTRIQKIGFLGLLGLLTVGCAPAPYNPPVSQAPSDLPPAQPETPTAPPVQTPPAQTSRPKPQRPPTAQRPYQPPSQPIVKWQQCNALGRGYTPQVTMETDSYFINICQQGNSGNLIYFGQDKFNRDRNLRLPAISAERGFQANNGNTTYTVQQNNNGRWVLTVRQNGRQVLREPAMVAYSNPNSPQEPGSVTLACSGEIGDMVAYTLRYTDEHGFNNVQIQNRNTGQRIATGNLDYVGQNEQGQPIFKGNAGEADFTVVSLQAPMRSGGQISASYDGQWGRGICN</sequence>
<reference evidence="3" key="1">
    <citation type="journal article" date="2020" name="mSystems">
        <title>Genome- and Community-Level Interaction Insights into Carbon Utilization and Element Cycling Functions of Hydrothermarchaeota in Hydrothermal Sediment.</title>
        <authorList>
            <person name="Zhou Z."/>
            <person name="Liu Y."/>
            <person name="Xu W."/>
            <person name="Pan J."/>
            <person name="Luo Z.H."/>
            <person name="Li M."/>
        </authorList>
    </citation>
    <scope>NUCLEOTIDE SEQUENCE [LARGE SCALE GENOMIC DNA]</scope>
    <source>
        <strain evidence="3">SpSt-418</strain>
    </source>
</reference>
<evidence type="ECO:0000256" key="1">
    <source>
        <dbReference type="SAM" id="MobiDB-lite"/>
    </source>
</evidence>
<comment type="caution">
    <text evidence="3">The sequence shown here is derived from an EMBL/GenBank/DDBJ whole genome shotgun (WGS) entry which is preliminary data.</text>
</comment>
<feature type="chain" id="PRO_5027811400" description="Lipoprotein" evidence="2">
    <location>
        <begin position="25"/>
        <end position="286"/>
    </location>
</feature>
<gene>
    <name evidence="3" type="ORF">ENR64_20240</name>
</gene>
<dbReference type="EMBL" id="DSRU01000284">
    <property type="protein sequence ID" value="HFN00043.1"/>
    <property type="molecule type" value="Genomic_DNA"/>
</dbReference>
<accession>A0A7C3KIQ0</accession>
<evidence type="ECO:0000256" key="2">
    <source>
        <dbReference type="SAM" id="SignalP"/>
    </source>
</evidence>
<feature type="compositionally biased region" description="Pro residues" evidence="1">
    <location>
        <begin position="36"/>
        <end position="52"/>
    </location>
</feature>
<evidence type="ECO:0000313" key="3">
    <source>
        <dbReference type="EMBL" id="HFN00043.1"/>
    </source>
</evidence>
<name>A0A7C3KIQ0_9CYAN</name>
<dbReference type="PROSITE" id="PS51257">
    <property type="entry name" value="PROKAR_LIPOPROTEIN"/>
    <property type="match status" value="1"/>
</dbReference>
<dbReference type="AlphaFoldDB" id="A0A7C3KIQ0"/>
<evidence type="ECO:0008006" key="4">
    <source>
        <dbReference type="Google" id="ProtNLM"/>
    </source>
</evidence>
<feature type="signal peptide" evidence="2">
    <location>
        <begin position="1"/>
        <end position="24"/>
    </location>
</feature>